<dbReference type="OrthoDB" id="9802525at2"/>
<gene>
    <name evidence="3" type="ORF">C4N22_05600</name>
</gene>
<dbReference type="Gene3D" id="3.40.50.2000">
    <property type="entry name" value="Glycogen Phosphorylase B"/>
    <property type="match status" value="1"/>
</dbReference>
<dbReference type="RefSeq" id="WP_112148281.1">
    <property type="nucleotide sequence ID" value="NZ_PRLE01000002.1"/>
</dbReference>
<dbReference type="PANTHER" id="PTHR46401:SF2">
    <property type="entry name" value="GLYCOSYLTRANSFERASE WBBK-RELATED"/>
    <property type="match status" value="1"/>
</dbReference>
<dbReference type="PANTHER" id="PTHR46401">
    <property type="entry name" value="GLYCOSYLTRANSFERASE WBBK-RELATED"/>
    <property type="match status" value="1"/>
</dbReference>
<dbReference type="InterPro" id="IPR001296">
    <property type="entry name" value="Glyco_trans_1"/>
</dbReference>
<keyword evidence="1" id="KW-0808">Transferase</keyword>
<sequence length="205" mass="22935">MGGYSEYITPSDAECEKIKKRFEIGAEPFFAYTGNIEPRKNIVTILKAFEIACDKLNRKVSIVLAGKLGWRTQPIIEAIEQNKYKDRIYLPGYISENEKKYLMHNACAFVFPSNYEGFGIPIVEAMSCGGVVITADNSSLKEVGGSTAFYVQKTDEVVQLADRMVQCFNLSDAERKKLAADGQSWVAQFSWEKCAQETQAVLEQG</sequence>
<accession>A0A329UH22</accession>
<dbReference type="CDD" id="cd03809">
    <property type="entry name" value="GT4_MtfB-like"/>
    <property type="match status" value="1"/>
</dbReference>
<organism evidence="3 4">
    <name type="scientific">Faecalibacterium prausnitzii</name>
    <dbReference type="NCBI Taxonomy" id="853"/>
    <lineage>
        <taxon>Bacteria</taxon>
        <taxon>Bacillati</taxon>
        <taxon>Bacillota</taxon>
        <taxon>Clostridia</taxon>
        <taxon>Eubacteriales</taxon>
        <taxon>Oscillospiraceae</taxon>
        <taxon>Faecalibacterium</taxon>
    </lineage>
</organism>
<dbReference type="Proteomes" id="UP000250583">
    <property type="component" value="Unassembled WGS sequence"/>
</dbReference>
<dbReference type="Pfam" id="PF00534">
    <property type="entry name" value="Glycos_transf_1"/>
    <property type="match status" value="1"/>
</dbReference>
<dbReference type="SUPFAM" id="SSF53756">
    <property type="entry name" value="UDP-Glycosyltransferase/glycogen phosphorylase"/>
    <property type="match status" value="1"/>
</dbReference>
<evidence type="ECO:0000313" key="3">
    <source>
        <dbReference type="EMBL" id="RAW60370.1"/>
    </source>
</evidence>
<comment type="caution">
    <text evidence="3">The sequence shown here is derived from an EMBL/GenBank/DDBJ whole genome shotgun (WGS) entry which is preliminary data.</text>
</comment>
<feature type="domain" description="Glycosyl transferase family 1" evidence="2">
    <location>
        <begin position="18"/>
        <end position="179"/>
    </location>
</feature>
<dbReference type="EMBL" id="PRLE01000002">
    <property type="protein sequence ID" value="RAW60370.1"/>
    <property type="molecule type" value="Genomic_DNA"/>
</dbReference>
<proteinExistence type="predicted"/>
<dbReference type="AlphaFoldDB" id="A0A329UH22"/>
<evidence type="ECO:0000256" key="1">
    <source>
        <dbReference type="ARBA" id="ARBA00022679"/>
    </source>
</evidence>
<evidence type="ECO:0000313" key="4">
    <source>
        <dbReference type="Proteomes" id="UP000250583"/>
    </source>
</evidence>
<name>A0A329UH22_9FIRM</name>
<evidence type="ECO:0000259" key="2">
    <source>
        <dbReference type="Pfam" id="PF00534"/>
    </source>
</evidence>
<reference evidence="3 4" key="1">
    <citation type="submission" date="2018-02" db="EMBL/GenBank/DDBJ databases">
        <title>Complete genome sequencing of Faecalibacterium prausnitzii strains isolated from the human gut.</title>
        <authorList>
            <person name="Fitzgerald B.C."/>
            <person name="Shkoporov A.N."/>
            <person name="Ross P.R."/>
            <person name="Hill C."/>
        </authorList>
    </citation>
    <scope>NUCLEOTIDE SEQUENCE [LARGE SCALE GENOMIC DNA]</scope>
    <source>
        <strain evidence="3 4">APC923/61-1</strain>
    </source>
</reference>
<protein>
    <recommendedName>
        <fullName evidence="2">Glycosyl transferase family 1 domain-containing protein</fullName>
    </recommendedName>
</protein>
<dbReference type="GO" id="GO:0016757">
    <property type="term" value="F:glycosyltransferase activity"/>
    <property type="evidence" value="ECO:0007669"/>
    <property type="project" value="InterPro"/>
</dbReference>